<keyword evidence="5" id="KW-0442">Lipid degradation</keyword>
<dbReference type="Gene3D" id="3.30.870.10">
    <property type="entry name" value="Endonuclease Chain A"/>
    <property type="match status" value="1"/>
</dbReference>
<evidence type="ECO:0000259" key="7">
    <source>
        <dbReference type="PROSITE" id="PS50035"/>
    </source>
</evidence>
<evidence type="ECO:0000256" key="3">
    <source>
        <dbReference type="ARBA" id="ARBA00012027"/>
    </source>
</evidence>
<evidence type="ECO:0000313" key="8">
    <source>
        <dbReference type="EMBL" id="SQI39503.1"/>
    </source>
</evidence>
<name>A0A2X4UKN2_9GAMM</name>
<evidence type="ECO:0000256" key="2">
    <source>
        <dbReference type="ARBA" id="ARBA00008664"/>
    </source>
</evidence>
<gene>
    <name evidence="8" type="primary">pld</name>
    <name evidence="8" type="ORF">NCTC12151_01374</name>
</gene>
<dbReference type="CDD" id="cd09171">
    <property type="entry name" value="PLDc_vPLD6_like"/>
    <property type="match status" value="1"/>
</dbReference>
<dbReference type="SUPFAM" id="SSF56024">
    <property type="entry name" value="Phospholipase D/nuclease"/>
    <property type="match status" value="1"/>
</dbReference>
<dbReference type="AlphaFoldDB" id="A0A2X4UKN2"/>
<dbReference type="Proteomes" id="UP000249005">
    <property type="component" value="Chromosome 1"/>
</dbReference>
<evidence type="ECO:0000256" key="4">
    <source>
        <dbReference type="ARBA" id="ARBA00022801"/>
    </source>
</evidence>
<dbReference type="OrthoDB" id="5294698at2"/>
<evidence type="ECO:0000256" key="1">
    <source>
        <dbReference type="ARBA" id="ARBA00000798"/>
    </source>
</evidence>
<dbReference type="PANTHER" id="PTHR43856">
    <property type="entry name" value="CARDIOLIPIN HYDROLASE"/>
    <property type="match status" value="1"/>
</dbReference>
<dbReference type="EC" id="3.1.4.4" evidence="3"/>
<dbReference type="KEGG" id="lri:NCTC12151_01374"/>
<keyword evidence="9" id="KW-1185">Reference proteome</keyword>
<evidence type="ECO:0000313" key="9">
    <source>
        <dbReference type="Proteomes" id="UP000249005"/>
    </source>
</evidence>
<dbReference type="GO" id="GO:0016891">
    <property type="term" value="F:RNA endonuclease activity producing 5'-phosphomonoesters, hydrolytic mechanism"/>
    <property type="evidence" value="ECO:0007669"/>
    <property type="project" value="TreeGrafter"/>
</dbReference>
<organism evidence="8 9">
    <name type="scientific">Leminorella richardii</name>
    <dbReference type="NCBI Taxonomy" id="158841"/>
    <lineage>
        <taxon>Bacteria</taxon>
        <taxon>Pseudomonadati</taxon>
        <taxon>Pseudomonadota</taxon>
        <taxon>Gammaproteobacteria</taxon>
        <taxon>Enterobacterales</taxon>
        <taxon>Budviciaceae</taxon>
        <taxon>Leminorella</taxon>
    </lineage>
</organism>
<dbReference type="PROSITE" id="PS50035">
    <property type="entry name" value="PLD"/>
    <property type="match status" value="1"/>
</dbReference>
<sequence length="227" mass="26212">MENNELERYLEDSLADLTLSQGERIQLRDIGQSLSAEQFGFMRNRAFDMVRSHLDSAPTDLQPVLKWLETVVKTLDATARQKRVNSTAFFSPGSACRDKIRALLSHAQQSVDICVFTIADDDITDAIMQAHKRQVNVRIITDNDKSEDHGSDIDYLIRQGVTVVMDDSPYHMHHKFAIFDGRYLLNGSFNWTRSASQHNYENVLVTDNPDLLNLYQQQFNQLWRRFD</sequence>
<dbReference type="InterPro" id="IPR051406">
    <property type="entry name" value="PLD_domain"/>
</dbReference>
<dbReference type="EMBL" id="LS483470">
    <property type="protein sequence ID" value="SQI39503.1"/>
    <property type="molecule type" value="Genomic_DNA"/>
</dbReference>
<comment type="similarity">
    <text evidence="2">Belongs to the phospholipase D family.</text>
</comment>
<dbReference type="RefSeq" id="WP_111739961.1">
    <property type="nucleotide sequence ID" value="NZ_LR698987.1"/>
</dbReference>
<keyword evidence="6" id="KW-0443">Lipid metabolism</keyword>
<evidence type="ECO:0000256" key="5">
    <source>
        <dbReference type="ARBA" id="ARBA00022963"/>
    </source>
</evidence>
<feature type="domain" description="PLD phosphodiesterase" evidence="7">
    <location>
        <begin position="168"/>
        <end position="195"/>
    </location>
</feature>
<keyword evidence="4 8" id="KW-0378">Hydrolase</keyword>
<dbReference type="SMART" id="SM00155">
    <property type="entry name" value="PLDc"/>
    <property type="match status" value="1"/>
</dbReference>
<dbReference type="InterPro" id="IPR025202">
    <property type="entry name" value="PLD-like_dom"/>
</dbReference>
<comment type="catalytic activity">
    <reaction evidence="1">
        <text>a 1,2-diacyl-sn-glycero-3-phosphocholine + H2O = a 1,2-diacyl-sn-glycero-3-phosphate + choline + H(+)</text>
        <dbReference type="Rhea" id="RHEA:14445"/>
        <dbReference type="ChEBI" id="CHEBI:15354"/>
        <dbReference type="ChEBI" id="CHEBI:15377"/>
        <dbReference type="ChEBI" id="CHEBI:15378"/>
        <dbReference type="ChEBI" id="CHEBI:57643"/>
        <dbReference type="ChEBI" id="CHEBI:58608"/>
        <dbReference type="EC" id="3.1.4.4"/>
    </reaction>
</comment>
<dbReference type="InterPro" id="IPR001736">
    <property type="entry name" value="PLipase_D/transphosphatidylase"/>
</dbReference>
<dbReference type="GO" id="GO:0006793">
    <property type="term" value="P:phosphorus metabolic process"/>
    <property type="evidence" value="ECO:0007669"/>
    <property type="project" value="UniProtKB-ARBA"/>
</dbReference>
<dbReference type="GO" id="GO:0016042">
    <property type="term" value="P:lipid catabolic process"/>
    <property type="evidence" value="ECO:0007669"/>
    <property type="project" value="UniProtKB-KW"/>
</dbReference>
<dbReference type="GO" id="GO:0004630">
    <property type="term" value="F:phospholipase D activity"/>
    <property type="evidence" value="ECO:0007669"/>
    <property type="project" value="UniProtKB-EC"/>
</dbReference>
<evidence type="ECO:0000256" key="6">
    <source>
        <dbReference type="ARBA" id="ARBA00023098"/>
    </source>
</evidence>
<reference evidence="8 9" key="1">
    <citation type="submission" date="2018-06" db="EMBL/GenBank/DDBJ databases">
        <authorList>
            <consortium name="Pathogen Informatics"/>
            <person name="Doyle S."/>
        </authorList>
    </citation>
    <scope>NUCLEOTIDE SEQUENCE [LARGE SCALE GENOMIC DNA]</scope>
    <source>
        <strain evidence="8 9">NCTC12151</strain>
    </source>
</reference>
<protein>
    <recommendedName>
        <fullName evidence="3">phospholipase D</fullName>
        <ecNumber evidence="3">3.1.4.4</ecNumber>
    </recommendedName>
</protein>
<proteinExistence type="inferred from homology"/>
<dbReference type="PANTHER" id="PTHR43856:SF1">
    <property type="entry name" value="MITOCHONDRIAL CARDIOLIPIN HYDROLASE"/>
    <property type="match status" value="1"/>
</dbReference>
<accession>A0A2X4UKN2</accession>
<dbReference type="Pfam" id="PF13091">
    <property type="entry name" value="PLDc_2"/>
    <property type="match status" value="1"/>
</dbReference>